<protein>
    <submittedName>
        <fullName evidence="2">Uncharacterized protein</fullName>
    </submittedName>
</protein>
<dbReference type="OrthoDB" id="5892686at2759"/>
<dbReference type="Proteomes" id="UP000252519">
    <property type="component" value="Unassembled WGS sequence"/>
</dbReference>
<evidence type="ECO:0000313" key="2">
    <source>
        <dbReference type="EMBL" id="RCN42424.1"/>
    </source>
</evidence>
<feature type="coiled-coil region" evidence="1">
    <location>
        <begin position="121"/>
        <end position="148"/>
    </location>
</feature>
<keyword evidence="3" id="KW-1185">Reference proteome</keyword>
<organism evidence="2 3">
    <name type="scientific">Ancylostoma caninum</name>
    <name type="common">Dog hookworm</name>
    <dbReference type="NCBI Taxonomy" id="29170"/>
    <lineage>
        <taxon>Eukaryota</taxon>
        <taxon>Metazoa</taxon>
        <taxon>Ecdysozoa</taxon>
        <taxon>Nematoda</taxon>
        <taxon>Chromadorea</taxon>
        <taxon>Rhabditida</taxon>
        <taxon>Rhabditina</taxon>
        <taxon>Rhabditomorpha</taxon>
        <taxon>Strongyloidea</taxon>
        <taxon>Ancylostomatidae</taxon>
        <taxon>Ancylostomatinae</taxon>
        <taxon>Ancylostoma</taxon>
    </lineage>
</organism>
<dbReference type="EMBL" id="JOJR01000195">
    <property type="protein sequence ID" value="RCN42424.1"/>
    <property type="molecule type" value="Genomic_DNA"/>
</dbReference>
<sequence length="154" mass="17095">MRARMVGPLEVQKRDCVLSNILDGKRNGGDLPSDLAVVQSVSLENASDSERAEKEIDRIIAEAFMLEPHCSGTSLPSFSDVIVQGESGGSRTEVLCFSFLLVRPLYLNFLNNFEDEDPETLSMRLNLIESLQNKLKSVEKEEGEVTDEGEGFVR</sequence>
<proteinExistence type="predicted"/>
<gene>
    <name evidence="2" type="ORF">ANCCAN_11627</name>
</gene>
<name>A0A368GDD9_ANCCA</name>
<evidence type="ECO:0000313" key="3">
    <source>
        <dbReference type="Proteomes" id="UP000252519"/>
    </source>
</evidence>
<keyword evidence="1" id="KW-0175">Coiled coil</keyword>
<reference evidence="2 3" key="1">
    <citation type="submission" date="2014-10" db="EMBL/GenBank/DDBJ databases">
        <title>Draft genome of the hookworm Ancylostoma caninum.</title>
        <authorList>
            <person name="Mitreva M."/>
        </authorList>
    </citation>
    <scope>NUCLEOTIDE SEQUENCE [LARGE SCALE GENOMIC DNA]</scope>
    <source>
        <strain evidence="2 3">Baltimore</strain>
    </source>
</reference>
<accession>A0A368GDD9</accession>
<evidence type="ECO:0000256" key="1">
    <source>
        <dbReference type="SAM" id="Coils"/>
    </source>
</evidence>
<comment type="caution">
    <text evidence="2">The sequence shown here is derived from an EMBL/GenBank/DDBJ whole genome shotgun (WGS) entry which is preliminary data.</text>
</comment>
<dbReference type="AlphaFoldDB" id="A0A368GDD9"/>